<dbReference type="AlphaFoldDB" id="A0A6G1FS25"/>
<dbReference type="GeneID" id="54422839"/>
<keyword evidence="3" id="KW-1185">Reference proteome</keyword>
<reference evidence="2 4" key="1">
    <citation type="submission" date="2020-01" db="EMBL/GenBank/DDBJ databases">
        <authorList>
            <consortium name="DOE Joint Genome Institute"/>
            <person name="Haridas S."/>
            <person name="Albert R."/>
            <person name="Binder M."/>
            <person name="Bloem J."/>
            <person name="Labutti K."/>
            <person name="Salamov A."/>
            <person name="Andreopoulos B."/>
            <person name="Baker S.E."/>
            <person name="Barry K."/>
            <person name="Bills G."/>
            <person name="Bluhm B.H."/>
            <person name="Cannon C."/>
            <person name="Castanera R."/>
            <person name="Culley D.E."/>
            <person name="Daum C."/>
            <person name="Ezra D."/>
            <person name="Gonzalez J.B."/>
            <person name="Henrissat B."/>
            <person name="Kuo A."/>
            <person name="Liang C."/>
            <person name="Lipzen A."/>
            <person name="Lutzoni F."/>
            <person name="Magnuson J."/>
            <person name="Mondo S."/>
            <person name="Nolan M."/>
            <person name="Ohm R."/>
            <person name="Pangilinan J."/>
            <person name="Park H.-J."/>
            <person name="Ramirez L."/>
            <person name="Alfaro M."/>
            <person name="Sun H."/>
            <person name="Tritt A."/>
            <person name="Yoshinaga Y."/>
            <person name="Zwiers L.-H."/>
            <person name="Turgeon B.G."/>
            <person name="Goodwin S.B."/>
            <person name="Spatafora J.W."/>
            <person name="Crous P.W."/>
            <person name="Grigoriev I.V."/>
        </authorList>
    </citation>
    <scope>NUCLEOTIDE SEQUENCE</scope>
    <source>
        <strain evidence="2 4">CBS 781.70</strain>
    </source>
</reference>
<dbReference type="RefSeq" id="XP_033530151.1">
    <property type="nucleotide sequence ID" value="XM_033682269.1"/>
</dbReference>
<name>A0A6G1FS25_9PEZI</name>
<organism evidence="2">
    <name type="scientific">Eremomyces bilateralis CBS 781.70</name>
    <dbReference type="NCBI Taxonomy" id="1392243"/>
    <lineage>
        <taxon>Eukaryota</taxon>
        <taxon>Fungi</taxon>
        <taxon>Dikarya</taxon>
        <taxon>Ascomycota</taxon>
        <taxon>Pezizomycotina</taxon>
        <taxon>Dothideomycetes</taxon>
        <taxon>Dothideomycetes incertae sedis</taxon>
        <taxon>Eremomycetales</taxon>
        <taxon>Eremomycetaceae</taxon>
        <taxon>Eremomyces</taxon>
    </lineage>
</organism>
<evidence type="ECO:0000256" key="1">
    <source>
        <dbReference type="SAM" id="MobiDB-lite"/>
    </source>
</evidence>
<gene>
    <name evidence="2 4" type="ORF">P152DRAFT_497491</name>
</gene>
<dbReference type="Proteomes" id="UP000504638">
    <property type="component" value="Unplaced"/>
</dbReference>
<feature type="region of interest" description="Disordered" evidence="1">
    <location>
        <begin position="48"/>
        <end position="73"/>
    </location>
</feature>
<evidence type="ECO:0000313" key="3">
    <source>
        <dbReference type="Proteomes" id="UP000504638"/>
    </source>
</evidence>
<proteinExistence type="predicted"/>
<dbReference type="EMBL" id="ML975182">
    <property type="protein sequence ID" value="KAF1808520.1"/>
    <property type="molecule type" value="Genomic_DNA"/>
</dbReference>
<evidence type="ECO:0000313" key="2">
    <source>
        <dbReference type="EMBL" id="KAF1808520.1"/>
    </source>
</evidence>
<reference evidence="4" key="2">
    <citation type="submission" date="2020-04" db="EMBL/GenBank/DDBJ databases">
        <authorList>
            <consortium name="NCBI Genome Project"/>
        </authorList>
    </citation>
    <scope>NUCLEOTIDE SEQUENCE</scope>
    <source>
        <strain evidence="4">CBS 781.70</strain>
    </source>
</reference>
<sequence length="116" mass="13127">MSKPRAFMRQPHVPSRAKTQSMAAGVQYPSLKKNERFALLPILDEHTNDTSGVQIYEEPPPPPDYSRSEDSPPYYLSVDVEPIQDTLTQEDFILLCQKSPQKWFDAVANTAFRASA</sequence>
<evidence type="ECO:0000313" key="4">
    <source>
        <dbReference type="RefSeq" id="XP_033530151.1"/>
    </source>
</evidence>
<protein>
    <submittedName>
        <fullName evidence="2 4">Uncharacterized protein</fullName>
    </submittedName>
</protein>
<reference evidence="4" key="3">
    <citation type="submission" date="2025-04" db="UniProtKB">
        <authorList>
            <consortium name="RefSeq"/>
        </authorList>
    </citation>
    <scope>IDENTIFICATION</scope>
    <source>
        <strain evidence="4">CBS 781.70</strain>
    </source>
</reference>
<accession>A0A6G1FS25</accession>
<feature type="region of interest" description="Disordered" evidence="1">
    <location>
        <begin position="1"/>
        <end position="25"/>
    </location>
</feature>